<feature type="compositionally biased region" description="Basic and acidic residues" evidence="7">
    <location>
        <begin position="431"/>
        <end position="445"/>
    </location>
</feature>
<dbReference type="InterPro" id="IPR036249">
    <property type="entry name" value="Thioredoxin-like_sf"/>
</dbReference>
<dbReference type="Pfam" id="PF24541">
    <property type="entry name" value="Thioredox_PDIA6_C"/>
    <property type="match status" value="1"/>
</dbReference>
<feature type="compositionally biased region" description="Polar residues" evidence="7">
    <location>
        <begin position="264"/>
        <end position="282"/>
    </location>
</feature>
<evidence type="ECO:0000256" key="3">
    <source>
        <dbReference type="ARBA" id="ARBA00012723"/>
    </source>
</evidence>
<keyword evidence="12" id="KW-1185">Reference proteome</keyword>
<dbReference type="PANTHER" id="PTHR45815:SF3">
    <property type="entry name" value="PROTEIN DISULFIDE-ISOMERASE A6"/>
    <property type="match status" value="1"/>
</dbReference>
<dbReference type="Gene3D" id="3.40.30.10">
    <property type="entry name" value="Glutaredoxin"/>
    <property type="match status" value="2"/>
</dbReference>
<evidence type="ECO:0000313" key="11">
    <source>
        <dbReference type="EMBL" id="WEW58739.1"/>
    </source>
</evidence>
<dbReference type="GO" id="GO:0034976">
    <property type="term" value="P:response to endoplasmic reticulum stress"/>
    <property type="evidence" value="ECO:0007669"/>
    <property type="project" value="TreeGrafter"/>
</dbReference>
<organism evidence="11 12">
    <name type="scientific">Emydomyces testavorans</name>
    <dbReference type="NCBI Taxonomy" id="2070801"/>
    <lineage>
        <taxon>Eukaryota</taxon>
        <taxon>Fungi</taxon>
        <taxon>Dikarya</taxon>
        <taxon>Ascomycota</taxon>
        <taxon>Pezizomycotina</taxon>
        <taxon>Eurotiomycetes</taxon>
        <taxon>Eurotiomycetidae</taxon>
        <taxon>Onygenales</taxon>
        <taxon>Nannizziopsiaceae</taxon>
        <taxon>Emydomyces</taxon>
    </lineage>
</organism>
<comment type="catalytic activity">
    <reaction evidence="1">
        <text>Catalyzes the rearrangement of -S-S- bonds in proteins.</text>
        <dbReference type="EC" id="5.3.4.1"/>
    </reaction>
</comment>
<dbReference type="EMBL" id="CP120628">
    <property type="protein sequence ID" value="WEW58739.1"/>
    <property type="molecule type" value="Genomic_DNA"/>
</dbReference>
<dbReference type="CDD" id="cd02961">
    <property type="entry name" value="PDI_a_family"/>
    <property type="match status" value="1"/>
</dbReference>
<evidence type="ECO:0000256" key="6">
    <source>
        <dbReference type="ARBA" id="ARBA00023284"/>
    </source>
</evidence>
<evidence type="ECO:0000313" key="12">
    <source>
        <dbReference type="Proteomes" id="UP001219355"/>
    </source>
</evidence>
<keyword evidence="5 11" id="KW-0413">Isomerase</keyword>
<dbReference type="EC" id="5.3.4.1" evidence="3"/>
<name>A0AAF0ILE2_9EURO</name>
<feature type="region of interest" description="Disordered" evidence="7">
    <location>
        <begin position="230"/>
        <end position="288"/>
    </location>
</feature>
<reference evidence="11" key="1">
    <citation type="submission" date="2023-03" db="EMBL/GenBank/DDBJ databases">
        <title>Emydomyces testavorans Genome Sequence.</title>
        <authorList>
            <person name="Hoyer L."/>
        </authorList>
    </citation>
    <scope>NUCLEOTIDE SEQUENCE</scope>
    <source>
        <strain evidence="11">16-2883</strain>
    </source>
</reference>
<keyword evidence="4" id="KW-1015">Disulfide bond</keyword>
<keyword evidence="6" id="KW-0676">Redox-active center</keyword>
<feature type="signal peptide" evidence="8">
    <location>
        <begin position="1"/>
        <end position="24"/>
    </location>
</feature>
<evidence type="ECO:0000259" key="9">
    <source>
        <dbReference type="Pfam" id="PF00085"/>
    </source>
</evidence>
<dbReference type="SUPFAM" id="SSF52833">
    <property type="entry name" value="Thioredoxin-like"/>
    <property type="match status" value="2"/>
</dbReference>
<evidence type="ECO:0000256" key="8">
    <source>
        <dbReference type="SAM" id="SignalP"/>
    </source>
</evidence>
<evidence type="ECO:0000259" key="10">
    <source>
        <dbReference type="Pfam" id="PF24541"/>
    </source>
</evidence>
<dbReference type="InterPro" id="IPR013766">
    <property type="entry name" value="Thioredoxin_domain"/>
</dbReference>
<comment type="subcellular location">
    <subcellularLocation>
        <location evidence="2">Endoplasmic reticulum lumen</location>
    </subcellularLocation>
</comment>
<proteinExistence type="predicted"/>
<dbReference type="Proteomes" id="UP001219355">
    <property type="component" value="Chromosome 2"/>
</dbReference>
<dbReference type="AlphaFoldDB" id="A0AAF0ILE2"/>
<evidence type="ECO:0000256" key="5">
    <source>
        <dbReference type="ARBA" id="ARBA00023235"/>
    </source>
</evidence>
<feature type="domain" description="Thioredoxin" evidence="9">
    <location>
        <begin position="52"/>
        <end position="125"/>
    </location>
</feature>
<feature type="chain" id="PRO_5042141122" description="protein disulfide-isomerase" evidence="8">
    <location>
        <begin position="25"/>
        <end position="500"/>
    </location>
</feature>
<dbReference type="GO" id="GO:0003756">
    <property type="term" value="F:protein disulfide isomerase activity"/>
    <property type="evidence" value="ECO:0007669"/>
    <property type="project" value="UniProtKB-EC"/>
</dbReference>
<evidence type="ECO:0000256" key="7">
    <source>
        <dbReference type="SAM" id="MobiDB-lite"/>
    </source>
</evidence>
<dbReference type="InterPro" id="IPR057305">
    <property type="entry name" value="Thioredox_PDIA6_C"/>
</dbReference>
<protein>
    <recommendedName>
        <fullName evidence="3">protein disulfide-isomerase</fullName>
        <ecNumber evidence="3">5.3.4.1</ecNumber>
    </recommendedName>
</protein>
<feature type="domain" description="PDIA6-like C-terminal thioredoxin-like" evidence="10">
    <location>
        <begin position="282"/>
        <end position="419"/>
    </location>
</feature>
<evidence type="ECO:0000256" key="2">
    <source>
        <dbReference type="ARBA" id="ARBA00004319"/>
    </source>
</evidence>
<gene>
    <name evidence="11" type="ORF">PRK78_004207</name>
</gene>
<accession>A0AAF0ILE2</accession>
<keyword evidence="8" id="KW-0732">Signal</keyword>
<dbReference type="Pfam" id="PF00085">
    <property type="entry name" value="Thioredoxin"/>
    <property type="match status" value="1"/>
</dbReference>
<dbReference type="GO" id="GO:0005788">
    <property type="term" value="C:endoplasmic reticulum lumen"/>
    <property type="evidence" value="ECO:0007669"/>
    <property type="project" value="UniProtKB-SubCell"/>
</dbReference>
<evidence type="ECO:0000256" key="1">
    <source>
        <dbReference type="ARBA" id="ARBA00001182"/>
    </source>
</evidence>
<feature type="compositionally biased region" description="Basic and acidic residues" evidence="7">
    <location>
        <begin position="487"/>
        <end position="500"/>
    </location>
</feature>
<evidence type="ECO:0000256" key="4">
    <source>
        <dbReference type="ARBA" id="ARBA00023157"/>
    </source>
</evidence>
<feature type="region of interest" description="Disordered" evidence="7">
    <location>
        <begin position="422"/>
        <end position="500"/>
    </location>
</feature>
<dbReference type="GO" id="GO:0015035">
    <property type="term" value="F:protein-disulfide reductase activity"/>
    <property type="evidence" value="ECO:0007669"/>
    <property type="project" value="TreeGrafter"/>
</dbReference>
<dbReference type="PANTHER" id="PTHR45815">
    <property type="entry name" value="PROTEIN DISULFIDE-ISOMERASE A6"/>
    <property type="match status" value="1"/>
</dbReference>
<sequence>MLTQGSFVVVLAALLGALPASADGLYTKNSPVIQVNANSYQSRIAKSNYPSSLKPAYEKAARTLEGLANVAAINCDDDSNKAFCGHMRIEGFPTIKIVVPSGKSGKSRVENYQGPRSAKGIVDAVVEKIPNHVKRLTDEDIANWLADSNATAKAILFTEKGTTSALLRALAIDFLGKIHIGQIRNKETSAVGMFGITKFPTLILLPGSDKPSVIYDGELRKKPMLEFLRQVAEPNENPPTTTAKAKKSTTEKSEDFTSAEEPTASHNNTAPNQSEESVQPSAPKQPPVRPLRILSFSADLRATCLSSSTGTCVLAIVPVAKEPDSPPPVGAVSALSALSVIEHKHTLRKGHLFPFYIVPASTKEVPDIQKKLGLNPDIVEIIVINGKRGWWRRYDSADGTKYDIVELEKWIDQIRLGEGKKSTLPEGVIPIDEKKMPEEQAKEKSATPPEDGPEPKPEQEPESVPGQKSEATSSATPEPTPDQETTELPKETKTAAHEEL</sequence>